<dbReference type="AlphaFoldDB" id="A0A562RIK2"/>
<evidence type="ECO:0000313" key="1">
    <source>
        <dbReference type="EMBL" id="TWI68932.1"/>
    </source>
</evidence>
<dbReference type="Proteomes" id="UP000318307">
    <property type="component" value="Unassembled WGS sequence"/>
</dbReference>
<keyword evidence="2" id="KW-1185">Reference proteome</keyword>
<name>A0A562RIK2_9BACT</name>
<reference evidence="1 2" key="1">
    <citation type="submission" date="2019-07" db="EMBL/GenBank/DDBJ databases">
        <title>Genome sequencing of 100 strains of the haloalkaliphilic chemolithoautotrophic sulfur-oxidizing bacterium Thioalkalivibrio.</title>
        <authorList>
            <person name="Muyzer G."/>
        </authorList>
    </citation>
    <scope>NUCLEOTIDE SEQUENCE [LARGE SCALE GENOMIC DNA]</scope>
    <source>
        <strain evidence="1 2">ASO4-4</strain>
    </source>
</reference>
<gene>
    <name evidence="1" type="ORF">LZ24_02406</name>
</gene>
<accession>A0A562RIK2</accession>
<evidence type="ECO:0000313" key="2">
    <source>
        <dbReference type="Proteomes" id="UP000318307"/>
    </source>
</evidence>
<dbReference type="EMBL" id="VLLC01000019">
    <property type="protein sequence ID" value="TWI68932.1"/>
    <property type="molecule type" value="Genomic_DNA"/>
</dbReference>
<protein>
    <submittedName>
        <fullName evidence="1">Uncharacterized protein</fullName>
    </submittedName>
</protein>
<organism evidence="1 2">
    <name type="scientific">Desulfobotulus alkaliphilus</name>
    <dbReference type="NCBI Taxonomy" id="622671"/>
    <lineage>
        <taxon>Bacteria</taxon>
        <taxon>Pseudomonadati</taxon>
        <taxon>Thermodesulfobacteriota</taxon>
        <taxon>Desulfobacteria</taxon>
        <taxon>Desulfobacterales</taxon>
        <taxon>Desulfobacteraceae</taxon>
        <taxon>Desulfobotulus</taxon>
    </lineage>
</organism>
<sequence>MDQKEFTKSILNYNKAAFDQFITSSTMAQEQMEKLAEMLLLQENTPEEGKKMINEWLENVRQARKDIQESLNNSYRQMETYILSLIP</sequence>
<comment type="caution">
    <text evidence="1">The sequence shown here is derived from an EMBL/GenBank/DDBJ whole genome shotgun (WGS) entry which is preliminary data.</text>
</comment>
<proteinExistence type="predicted"/>